<evidence type="ECO:0000256" key="1">
    <source>
        <dbReference type="SAM" id="Phobius"/>
    </source>
</evidence>
<feature type="transmembrane region" description="Helical" evidence="1">
    <location>
        <begin position="105"/>
        <end position="125"/>
    </location>
</feature>
<evidence type="ECO:0008006" key="4">
    <source>
        <dbReference type="Google" id="ProtNLM"/>
    </source>
</evidence>
<evidence type="ECO:0000313" key="3">
    <source>
        <dbReference type="Proteomes" id="UP000190092"/>
    </source>
</evidence>
<feature type="transmembrane region" description="Helical" evidence="1">
    <location>
        <begin position="76"/>
        <end position="98"/>
    </location>
</feature>
<feature type="transmembrane region" description="Helical" evidence="1">
    <location>
        <begin position="169"/>
        <end position="186"/>
    </location>
</feature>
<accession>A0A1T4TF07</accession>
<feature type="transmembrane region" description="Helical" evidence="1">
    <location>
        <begin position="273"/>
        <end position="292"/>
    </location>
</feature>
<protein>
    <recommendedName>
        <fullName evidence="4">Glycosyltransferase RgtA/B/C/D-like domain-containing protein</fullName>
    </recommendedName>
</protein>
<feature type="transmembrane region" description="Helical" evidence="1">
    <location>
        <begin position="346"/>
        <end position="369"/>
    </location>
</feature>
<dbReference type="Proteomes" id="UP000190092">
    <property type="component" value="Unassembled WGS sequence"/>
</dbReference>
<dbReference type="EMBL" id="FUWJ01000016">
    <property type="protein sequence ID" value="SKA38828.1"/>
    <property type="molecule type" value="Genomic_DNA"/>
</dbReference>
<keyword evidence="1" id="KW-0472">Membrane</keyword>
<dbReference type="STRING" id="225324.SAMN02745126_06115"/>
<keyword evidence="3" id="KW-1185">Reference proteome</keyword>
<feature type="transmembrane region" description="Helical" evidence="1">
    <location>
        <begin position="242"/>
        <end position="261"/>
    </location>
</feature>
<dbReference type="AlphaFoldDB" id="A0A1T4TF07"/>
<keyword evidence="1" id="KW-0812">Transmembrane</keyword>
<evidence type="ECO:0000313" key="2">
    <source>
        <dbReference type="EMBL" id="SKA38828.1"/>
    </source>
</evidence>
<reference evidence="3" key="1">
    <citation type="submission" date="2017-02" db="EMBL/GenBank/DDBJ databases">
        <authorList>
            <person name="Varghese N."/>
            <person name="Submissions S."/>
        </authorList>
    </citation>
    <scope>NUCLEOTIDE SEQUENCE [LARGE SCALE GENOMIC DNA]</scope>
    <source>
        <strain evidence="3">ATCC 27094</strain>
    </source>
</reference>
<sequence length="451" mass="49757">MSSAFVYRLTVLLLWALVALNAVIARGLFWDGASFLANMLEFGTFHDFYPQRSHIAWVTQAPVLLLAEIGVHNTRLLAIAYSASLFAWPAALYHLALARVRHDPALMSAVVTAVAAVYLPCSFFIVGEYNITYAAVMATMAIVLTGGVDRRDGLILCALAALCQASYEAMIYFGPLLAAVILWRLWRARQKGPVDAVAQLLALVAALAFASALLVSAQAVIEYWSLPHFARVRAATFDFWQNLQFVIPMAGLAILVVVSLLYPRWLEGRGPTILLAAIALLLAVTPLLRTVLPETMLFPPAHYVARTAAGGMLLAIVIAMWMYVGWRKRPPAVFEELRRPDVARRLLSALSALMLVAAIPDLVLSRLWVDYLGYFRGLVVGHGGLVRANDLPMQQWPYRLFSQDWTYPALSALVRSAPGQGIVVVDKDYRTNPPFEPSCGLVPRLEGLNWR</sequence>
<organism evidence="2 3">
    <name type="scientific">Enhydrobacter aerosaccus</name>
    <dbReference type="NCBI Taxonomy" id="225324"/>
    <lineage>
        <taxon>Bacteria</taxon>
        <taxon>Pseudomonadati</taxon>
        <taxon>Pseudomonadota</taxon>
        <taxon>Alphaproteobacteria</taxon>
        <taxon>Hyphomicrobiales</taxon>
        <taxon>Enhydrobacter</taxon>
    </lineage>
</organism>
<proteinExistence type="predicted"/>
<dbReference type="OrthoDB" id="7374717at2"/>
<gene>
    <name evidence="2" type="ORF">SAMN02745126_06115</name>
</gene>
<name>A0A1T4TF07_9HYPH</name>
<keyword evidence="1" id="KW-1133">Transmembrane helix</keyword>
<feature type="transmembrane region" description="Helical" evidence="1">
    <location>
        <begin position="304"/>
        <end position="326"/>
    </location>
</feature>
<feature type="transmembrane region" description="Helical" evidence="1">
    <location>
        <begin position="198"/>
        <end position="221"/>
    </location>
</feature>
<dbReference type="RefSeq" id="WP_085937845.1">
    <property type="nucleotide sequence ID" value="NZ_FUWJ01000016.1"/>
</dbReference>